<dbReference type="SUPFAM" id="SSF158472">
    <property type="entry name" value="HAMP domain-like"/>
    <property type="match status" value="1"/>
</dbReference>
<dbReference type="GO" id="GO:0000155">
    <property type="term" value="F:phosphorelay sensor kinase activity"/>
    <property type="evidence" value="ECO:0007669"/>
    <property type="project" value="InterPro"/>
</dbReference>
<dbReference type="InterPro" id="IPR050428">
    <property type="entry name" value="TCS_sensor_his_kinase"/>
</dbReference>
<dbReference type="PANTHER" id="PTHR45436:SF5">
    <property type="entry name" value="SENSOR HISTIDINE KINASE TRCS"/>
    <property type="match status" value="1"/>
</dbReference>
<evidence type="ECO:0000256" key="10">
    <source>
        <dbReference type="ARBA" id="ARBA00023136"/>
    </source>
</evidence>
<keyword evidence="7 15" id="KW-0418">Kinase</keyword>
<reference evidence="15 16" key="1">
    <citation type="journal article" date="2014" name="Genome Announc.">
        <title>Draft Genome Sequence of Kocuria palustris PEL.</title>
        <authorList>
            <person name="Sharma G."/>
            <person name="Khatri I."/>
            <person name="Subramanian S."/>
        </authorList>
    </citation>
    <scope>NUCLEOTIDE SEQUENCE [LARGE SCALE GENOMIC DNA]</scope>
    <source>
        <strain evidence="15 16">PEL</strain>
    </source>
</reference>
<keyword evidence="8 12" id="KW-1133">Transmembrane helix</keyword>
<dbReference type="Pfam" id="PF00672">
    <property type="entry name" value="HAMP"/>
    <property type="match status" value="1"/>
</dbReference>
<accession>M2XFB6</accession>
<dbReference type="SMART" id="SM00388">
    <property type="entry name" value="HisKA"/>
    <property type="match status" value="1"/>
</dbReference>
<keyword evidence="4" id="KW-0597">Phosphoprotein</keyword>
<keyword evidence="5" id="KW-0808">Transferase</keyword>
<dbReference type="SMART" id="SM00387">
    <property type="entry name" value="HATPase_c"/>
    <property type="match status" value="1"/>
</dbReference>
<comment type="catalytic activity">
    <reaction evidence="1">
        <text>ATP + protein L-histidine = ADP + protein N-phospho-L-histidine.</text>
        <dbReference type="EC" id="2.7.13.3"/>
    </reaction>
</comment>
<dbReference type="PRINTS" id="PR00344">
    <property type="entry name" value="BCTRLSENSOR"/>
</dbReference>
<evidence type="ECO:0000259" key="14">
    <source>
        <dbReference type="PROSITE" id="PS50885"/>
    </source>
</evidence>
<feature type="domain" description="Histidine kinase" evidence="13">
    <location>
        <begin position="265"/>
        <end position="479"/>
    </location>
</feature>
<dbReference type="Gene3D" id="3.30.565.10">
    <property type="entry name" value="Histidine kinase-like ATPase, C-terminal domain"/>
    <property type="match status" value="1"/>
</dbReference>
<dbReference type="AlphaFoldDB" id="M2XFB6"/>
<dbReference type="CDD" id="cd00075">
    <property type="entry name" value="HATPase"/>
    <property type="match status" value="1"/>
</dbReference>
<name>M2XFB6_9MICC</name>
<comment type="caution">
    <text evidence="15">The sequence shown here is derived from an EMBL/GenBank/DDBJ whole genome shotgun (WGS) entry which is preliminary data.</text>
</comment>
<dbReference type="SUPFAM" id="SSF47384">
    <property type="entry name" value="Homodimeric domain of signal transducing histidine kinase"/>
    <property type="match status" value="1"/>
</dbReference>
<dbReference type="InterPro" id="IPR003661">
    <property type="entry name" value="HisK_dim/P_dom"/>
</dbReference>
<dbReference type="InterPro" id="IPR036890">
    <property type="entry name" value="HATPase_C_sf"/>
</dbReference>
<evidence type="ECO:0000256" key="2">
    <source>
        <dbReference type="ARBA" id="ARBA00004236"/>
    </source>
</evidence>
<dbReference type="EC" id="2.7.13.3" evidence="3"/>
<dbReference type="EMBL" id="ANHZ02000002">
    <property type="protein sequence ID" value="EME37801.1"/>
    <property type="molecule type" value="Genomic_DNA"/>
</dbReference>
<dbReference type="CDD" id="cd06225">
    <property type="entry name" value="HAMP"/>
    <property type="match status" value="1"/>
</dbReference>
<gene>
    <name evidence="15" type="ORF">C884_01175</name>
</gene>
<evidence type="ECO:0000256" key="11">
    <source>
        <dbReference type="SAM" id="MobiDB-lite"/>
    </source>
</evidence>
<keyword evidence="16" id="KW-1185">Reference proteome</keyword>
<dbReference type="SUPFAM" id="SSF55874">
    <property type="entry name" value="ATPase domain of HSP90 chaperone/DNA topoisomerase II/histidine kinase"/>
    <property type="match status" value="1"/>
</dbReference>
<evidence type="ECO:0000256" key="1">
    <source>
        <dbReference type="ARBA" id="ARBA00000085"/>
    </source>
</evidence>
<evidence type="ECO:0000256" key="9">
    <source>
        <dbReference type="ARBA" id="ARBA00023012"/>
    </source>
</evidence>
<evidence type="ECO:0000259" key="13">
    <source>
        <dbReference type="PROSITE" id="PS50109"/>
    </source>
</evidence>
<proteinExistence type="predicted"/>
<dbReference type="InterPro" id="IPR004358">
    <property type="entry name" value="Sig_transdc_His_kin-like_C"/>
</dbReference>
<dbReference type="InterPro" id="IPR005467">
    <property type="entry name" value="His_kinase_dom"/>
</dbReference>
<feature type="region of interest" description="Disordered" evidence="11">
    <location>
        <begin position="48"/>
        <end position="68"/>
    </location>
</feature>
<dbReference type="Proteomes" id="UP000009877">
    <property type="component" value="Unassembled WGS sequence"/>
</dbReference>
<dbReference type="PROSITE" id="PS50885">
    <property type="entry name" value="HAMP"/>
    <property type="match status" value="1"/>
</dbReference>
<dbReference type="InterPro" id="IPR003594">
    <property type="entry name" value="HATPase_dom"/>
</dbReference>
<dbReference type="PANTHER" id="PTHR45436">
    <property type="entry name" value="SENSOR HISTIDINE KINASE YKOH"/>
    <property type="match status" value="1"/>
</dbReference>
<dbReference type="GO" id="GO:0005886">
    <property type="term" value="C:plasma membrane"/>
    <property type="evidence" value="ECO:0007669"/>
    <property type="project" value="UniProtKB-SubCell"/>
</dbReference>
<dbReference type="CDD" id="cd00082">
    <property type="entry name" value="HisKA"/>
    <property type="match status" value="1"/>
</dbReference>
<keyword evidence="9" id="KW-0902">Two-component regulatory system</keyword>
<dbReference type="SMART" id="SM00304">
    <property type="entry name" value="HAMP"/>
    <property type="match status" value="1"/>
</dbReference>
<dbReference type="Pfam" id="PF00512">
    <property type="entry name" value="HisKA"/>
    <property type="match status" value="1"/>
</dbReference>
<evidence type="ECO:0000256" key="5">
    <source>
        <dbReference type="ARBA" id="ARBA00022679"/>
    </source>
</evidence>
<dbReference type="Gene3D" id="1.10.287.130">
    <property type="match status" value="1"/>
</dbReference>
<protein>
    <recommendedName>
        <fullName evidence="3">histidine kinase</fullName>
        <ecNumber evidence="3">2.7.13.3</ecNumber>
    </recommendedName>
</protein>
<sequence length="493" mass="53703">MVVVTITALTVLAIGAATHWVRYGQLEASVAQGTEQEAGELQRLLDRGPASAEADAMAGPPAETAPEDAFDSRFDSVEHLLWTFMSTSVPAPDEVIVGLVDGEVRYTYDGPAGEGLSHDVIEEVVREHGQPDRTVHTIGQHDGRDIGFGLIHVDIDGDASEGYLVVATDITQGRQEILDSWWRYVMISLLFLVAASAVAYYLIGRVTAPISRLREATESISVNDLSGRVEVPSQDSDVAHLAENFNGMLDRLQEGFEEQRQFLDDAAHELRTPLTILHGNLELMDEHDPHDAAETRDLMLDEISRMNRLVDDLLMLARSRRPDFVRPASFEVSAFLDDAFARISALSGQRRWRVDSRCEGLLVADRERLMQAVIQLAANAVKFSAEDDTIAIGASWGELDDGGRRLQLWVRDTGAGIDVKDQARIFERFGRASAGRTVEGSGLGLAIVEAIARGHGGRVALRSSLGAGSQFTLMLLEGGPSPEPAETPVESLS</sequence>
<keyword evidence="6 12" id="KW-0812">Transmembrane</keyword>
<keyword evidence="10 12" id="KW-0472">Membrane</keyword>
<dbReference type="STRING" id="71999.KPaMU14_10165"/>
<dbReference type="InterPro" id="IPR003660">
    <property type="entry name" value="HAMP_dom"/>
</dbReference>
<evidence type="ECO:0000313" key="16">
    <source>
        <dbReference type="Proteomes" id="UP000009877"/>
    </source>
</evidence>
<feature type="domain" description="HAMP" evidence="14">
    <location>
        <begin position="204"/>
        <end position="257"/>
    </location>
</feature>
<dbReference type="PROSITE" id="PS50109">
    <property type="entry name" value="HIS_KIN"/>
    <property type="match status" value="1"/>
</dbReference>
<evidence type="ECO:0000256" key="4">
    <source>
        <dbReference type="ARBA" id="ARBA00022553"/>
    </source>
</evidence>
<evidence type="ECO:0000313" key="15">
    <source>
        <dbReference type="EMBL" id="EME37801.1"/>
    </source>
</evidence>
<dbReference type="FunFam" id="1.10.287.130:FF:000001">
    <property type="entry name" value="Two-component sensor histidine kinase"/>
    <property type="match status" value="1"/>
</dbReference>
<feature type="transmembrane region" description="Helical" evidence="12">
    <location>
        <begin position="181"/>
        <end position="203"/>
    </location>
</feature>
<dbReference type="Gene3D" id="6.10.340.10">
    <property type="match status" value="1"/>
</dbReference>
<evidence type="ECO:0000256" key="8">
    <source>
        <dbReference type="ARBA" id="ARBA00022989"/>
    </source>
</evidence>
<evidence type="ECO:0000256" key="3">
    <source>
        <dbReference type="ARBA" id="ARBA00012438"/>
    </source>
</evidence>
<evidence type="ECO:0000256" key="12">
    <source>
        <dbReference type="SAM" id="Phobius"/>
    </source>
</evidence>
<dbReference type="Pfam" id="PF02518">
    <property type="entry name" value="HATPase_c"/>
    <property type="match status" value="1"/>
</dbReference>
<evidence type="ECO:0000256" key="7">
    <source>
        <dbReference type="ARBA" id="ARBA00022777"/>
    </source>
</evidence>
<evidence type="ECO:0000256" key="6">
    <source>
        <dbReference type="ARBA" id="ARBA00022692"/>
    </source>
</evidence>
<organism evidence="15 16">
    <name type="scientific">Kocuria palustris PEL</name>
    <dbReference type="NCBI Taxonomy" id="1236550"/>
    <lineage>
        <taxon>Bacteria</taxon>
        <taxon>Bacillati</taxon>
        <taxon>Actinomycetota</taxon>
        <taxon>Actinomycetes</taxon>
        <taxon>Micrococcales</taxon>
        <taxon>Micrococcaceae</taxon>
        <taxon>Kocuria</taxon>
    </lineage>
</organism>
<dbReference type="InterPro" id="IPR036097">
    <property type="entry name" value="HisK_dim/P_sf"/>
</dbReference>
<comment type="subcellular location">
    <subcellularLocation>
        <location evidence="2">Cell membrane</location>
    </subcellularLocation>
</comment>